<feature type="domain" description="CBM6" evidence="8">
    <location>
        <begin position="835"/>
        <end position="962"/>
    </location>
</feature>
<dbReference type="Gene3D" id="2.60.120.200">
    <property type="match status" value="1"/>
</dbReference>
<dbReference type="PROSITE" id="PS50022">
    <property type="entry name" value="FA58C_3"/>
    <property type="match status" value="1"/>
</dbReference>
<dbReference type="GO" id="GO:0045493">
    <property type="term" value="P:xylan catabolic process"/>
    <property type="evidence" value="ECO:0007669"/>
    <property type="project" value="UniProtKB-KW"/>
</dbReference>
<evidence type="ECO:0000256" key="1">
    <source>
        <dbReference type="ARBA" id="ARBA00009865"/>
    </source>
</evidence>
<dbReference type="AlphaFoldDB" id="A0A401LTQ4"/>
<evidence type="ECO:0000313" key="9">
    <source>
        <dbReference type="EMBL" id="GCB34962.1"/>
    </source>
</evidence>
<protein>
    <submittedName>
        <fullName evidence="9">Carbohydrate-binding protein</fullName>
    </submittedName>
</protein>
<evidence type="ECO:0000259" key="8">
    <source>
        <dbReference type="PROSITE" id="PS51175"/>
    </source>
</evidence>
<dbReference type="SUPFAM" id="SSF49785">
    <property type="entry name" value="Galactose-binding domain-like"/>
    <property type="match status" value="2"/>
</dbReference>
<dbReference type="Proteomes" id="UP000288079">
    <property type="component" value="Unassembled WGS sequence"/>
</dbReference>
<comment type="similarity">
    <text evidence="1">Belongs to the glycosyl hydrolase 43 family.</text>
</comment>
<dbReference type="GO" id="GO:0004553">
    <property type="term" value="F:hydrolase activity, hydrolyzing O-glycosyl compounds"/>
    <property type="evidence" value="ECO:0007669"/>
    <property type="project" value="InterPro"/>
</dbReference>
<dbReference type="Gene3D" id="2.115.10.20">
    <property type="entry name" value="Glycosyl hydrolase domain, family 43"/>
    <property type="match status" value="1"/>
</dbReference>
<dbReference type="InterPro" id="IPR023296">
    <property type="entry name" value="Glyco_hydro_beta-prop_sf"/>
</dbReference>
<comment type="caution">
    <text evidence="9">The sequence shown here is derived from an EMBL/GenBank/DDBJ whole genome shotgun (WGS) entry which is preliminary data.</text>
</comment>
<dbReference type="InterPro" id="IPR006710">
    <property type="entry name" value="Glyco_hydro_43"/>
</dbReference>
<keyword evidence="5" id="KW-0119">Carbohydrate metabolism</keyword>
<organism evidence="9 10">
    <name type="scientific">Bacteroides faecalis</name>
    <dbReference type="NCBI Taxonomy" id="2447885"/>
    <lineage>
        <taxon>Bacteria</taxon>
        <taxon>Pseudomonadati</taxon>
        <taxon>Bacteroidota</taxon>
        <taxon>Bacteroidia</taxon>
        <taxon>Bacteroidales</taxon>
        <taxon>Bacteroidaceae</taxon>
        <taxon>Bacteroides</taxon>
    </lineage>
</organism>
<dbReference type="Pfam" id="PF13385">
    <property type="entry name" value="Laminin_G_3"/>
    <property type="match status" value="1"/>
</dbReference>
<evidence type="ECO:0000256" key="6">
    <source>
        <dbReference type="ARBA" id="ARBA00023295"/>
    </source>
</evidence>
<dbReference type="Pfam" id="PF20578">
    <property type="entry name" value="aBig_2"/>
    <property type="match status" value="1"/>
</dbReference>
<dbReference type="InterPro" id="IPR005084">
    <property type="entry name" value="CBM6"/>
</dbReference>
<dbReference type="InterPro" id="IPR000421">
    <property type="entry name" value="FA58C"/>
</dbReference>
<dbReference type="InterPro" id="IPR008979">
    <property type="entry name" value="Galactose-bd-like_sf"/>
</dbReference>
<dbReference type="PROSITE" id="PS51175">
    <property type="entry name" value="CBM6"/>
    <property type="match status" value="1"/>
</dbReference>
<evidence type="ECO:0000256" key="5">
    <source>
        <dbReference type="ARBA" id="ARBA00023277"/>
    </source>
</evidence>
<keyword evidence="2" id="KW-0624">Polysaccharide degradation</keyword>
<dbReference type="GO" id="GO:0030246">
    <property type="term" value="F:carbohydrate binding"/>
    <property type="evidence" value="ECO:0007669"/>
    <property type="project" value="InterPro"/>
</dbReference>
<evidence type="ECO:0000256" key="4">
    <source>
        <dbReference type="ARBA" id="ARBA00022801"/>
    </source>
</evidence>
<keyword evidence="3" id="KW-0732">Signal</keyword>
<feature type="domain" description="F5/8 type C" evidence="7">
    <location>
        <begin position="652"/>
        <end position="813"/>
    </location>
</feature>
<evidence type="ECO:0000259" key="7">
    <source>
        <dbReference type="PROSITE" id="PS50022"/>
    </source>
</evidence>
<dbReference type="Pfam" id="PF00754">
    <property type="entry name" value="F5_F8_type_C"/>
    <property type="match status" value="1"/>
</dbReference>
<dbReference type="PANTHER" id="PTHR43772:SF2">
    <property type="entry name" value="PUTATIVE (AFU_ORTHOLOGUE AFUA_2G04480)-RELATED"/>
    <property type="match status" value="1"/>
</dbReference>
<dbReference type="InterPro" id="IPR052176">
    <property type="entry name" value="Glycosyl_Hydrlase_43_Enz"/>
</dbReference>
<dbReference type="InterPro" id="IPR013320">
    <property type="entry name" value="ConA-like_dom_sf"/>
</dbReference>
<dbReference type="CDD" id="cd04084">
    <property type="entry name" value="CBM6_xylanase-like"/>
    <property type="match status" value="1"/>
</dbReference>
<sequence length="963" mass="108295">MNGQVSAKDIKGNSPTPFLELSFDETDGYIAHNSGSSGKRLNAQVNGGTITWVPGLFKGASQFSNNGYFKLPDGIMENITNFTLSVWVYINDQVPNQTVCTFANGTEQYLILTTQRGNEENGVSLVMTKKHSDQEGHTNKEERISYTKQKDKLSANAWHHLAFTLEGNTGILYVDGVKAEVKNDFTTNPSVLGHTTDNYIGKPTWPDPYFNGMMDDFRIYDCALTEKQISELSSAADPLLVQEDKEKLSLGDLSAVTSDILLPLVGESGSKISWSSNKTEYIGNQGTVHRPDAGSSDKKVILTATLQKGKTLLKKNFTATIKDISTAPEDLNVFSMQTGNPTVPAYLADASFYYDPKTDLFYAYGTNDGAGGGNVYPTQVWYSKDCKTWKNKPITFPKSWTDYAGTTAVWAPSIEYNPDTRKYYLMYSIASHTFVGMSDHPLGPWEDANSIAPGKMLFQGYDGQFFIDDDHTMYITTDSWHFKIMKLKFDKVGKIYIDNEDPKYEQTASNKFIGTYKYHQVDEIKNAFEASYIYKKNDLYYLMWSFNGSENYNVRYAVSEHITGPYREINQSMTIPILQRDDTNQILGSGHHSMFDYNGRTFIAYHRQHYPFVDSKRQTCIEEVFFNTDGSIQKIKPTHKGVTVVNTKKDSRKNIALGKQTKVSSAREYDSSAFSGRYRTNDISFRYSGNFAVDENYGTHWDAGIDVKNPWIIVDLGSNCRIDEIETIFEFTSRTYKYKIEYLQQEEASNLDIASESKAWKVFVDRTMNGVPQSPVTDTLPNKSSVQGRFVRLTILDGINIPETADGIDLINAKNALSIFELKIFGEDKADDINRTLEAENFHNLYGLTLEKCTPDGLDICKGGNNDYLLYENINLGNGATTFSAKVASGTKGGELEIYLDSMLSKPIGILKIKNTGGEQKWTIQSTGLSKNAKGSHKKLYLVFKGKAQEDNLFKLDWFKFEK</sequence>
<dbReference type="SUPFAM" id="SSF49899">
    <property type="entry name" value="Concanavalin A-like lectins/glucanases"/>
    <property type="match status" value="1"/>
</dbReference>
<dbReference type="Pfam" id="PF03422">
    <property type="entry name" value="CBM_6"/>
    <property type="match status" value="1"/>
</dbReference>
<keyword evidence="10" id="KW-1185">Reference proteome</keyword>
<dbReference type="SMART" id="SM00606">
    <property type="entry name" value="CBD_IV"/>
    <property type="match status" value="1"/>
</dbReference>
<evidence type="ECO:0000256" key="3">
    <source>
        <dbReference type="ARBA" id="ARBA00022729"/>
    </source>
</evidence>
<keyword evidence="2" id="KW-0858">Xylan degradation</keyword>
<name>A0A401LTQ4_9BACE</name>
<dbReference type="PANTHER" id="PTHR43772">
    <property type="entry name" value="ENDO-1,4-BETA-XYLANASE"/>
    <property type="match status" value="1"/>
</dbReference>
<keyword evidence="4" id="KW-0378">Hydrolase</keyword>
<accession>A0A401LTQ4</accession>
<dbReference type="SUPFAM" id="SSF75005">
    <property type="entry name" value="Arabinanase/levansucrase/invertase"/>
    <property type="match status" value="1"/>
</dbReference>
<evidence type="ECO:0000256" key="2">
    <source>
        <dbReference type="ARBA" id="ARBA00022651"/>
    </source>
</evidence>
<dbReference type="Gene3D" id="2.60.120.260">
    <property type="entry name" value="Galactose-binding domain-like"/>
    <property type="match status" value="2"/>
</dbReference>
<gene>
    <name evidence="9" type="ORF">KGMB02408_19070</name>
</gene>
<evidence type="ECO:0000313" key="10">
    <source>
        <dbReference type="Proteomes" id="UP000288079"/>
    </source>
</evidence>
<keyword evidence="6" id="KW-0326">Glycosidase</keyword>
<reference evidence="9 10" key="1">
    <citation type="submission" date="2018-10" db="EMBL/GenBank/DDBJ databases">
        <title>Draft Genome Sequence of Bacteroides sp. KCTC 15687.</title>
        <authorList>
            <person name="Yu S.Y."/>
            <person name="Kim J.S."/>
            <person name="Oh B.S."/>
            <person name="Park S.H."/>
            <person name="Kang S.W."/>
            <person name="Park J.E."/>
            <person name="Choi S.H."/>
            <person name="Han K.I."/>
            <person name="Lee K.C."/>
            <person name="Eom M.K."/>
            <person name="Suh M.K."/>
            <person name="Lee D.H."/>
            <person name="Yoon H."/>
            <person name="Kim B."/>
            <person name="Yang S.J."/>
            <person name="Lee J.S."/>
            <person name="Lee J.H."/>
        </authorList>
    </citation>
    <scope>NUCLEOTIDE SEQUENCE [LARGE SCALE GENOMIC DNA]</scope>
    <source>
        <strain evidence="9 10">KCTC 15687</strain>
    </source>
</reference>
<dbReference type="Pfam" id="PF04616">
    <property type="entry name" value="Glyco_hydro_43"/>
    <property type="match status" value="1"/>
</dbReference>
<dbReference type="InterPro" id="IPR006584">
    <property type="entry name" value="Cellulose-bd_IV"/>
</dbReference>
<dbReference type="EMBL" id="BHWB01000004">
    <property type="protein sequence ID" value="GCB34962.1"/>
    <property type="molecule type" value="Genomic_DNA"/>
</dbReference>
<proteinExistence type="inferred from homology"/>
<dbReference type="InterPro" id="IPR046780">
    <property type="entry name" value="aBig_2"/>
</dbReference>